<accession>A0A9X1QKN5</accession>
<evidence type="ECO:0000313" key="1">
    <source>
        <dbReference type="EMBL" id="MCF2501424.1"/>
    </source>
</evidence>
<gene>
    <name evidence="1" type="ORF">L0661_24110</name>
    <name evidence="2" type="ORF">NFI80_14625</name>
</gene>
<evidence type="ECO:0008006" key="5">
    <source>
        <dbReference type="Google" id="ProtNLM"/>
    </source>
</evidence>
<proteinExistence type="predicted"/>
<name>A0A9X1QKN5_9BACT</name>
<evidence type="ECO:0000313" key="2">
    <source>
        <dbReference type="EMBL" id="USJ29110.1"/>
    </source>
</evidence>
<dbReference type="PROSITE" id="PS51257">
    <property type="entry name" value="PROKAR_LIPOPROTEIN"/>
    <property type="match status" value="1"/>
</dbReference>
<sequence>MKILQNLPTLTKAIIIAGMLGACQNEKDAVVTPAAEDAQNAGYKNAKISADSKLIKDGKVKLEYSGPRNLLTKETHEEGNYFIEYIYSSQAIKATCYDLTTKMQIKTATFILNSSGLCAETIFGVGYNSVGTLIHEYNDHGQLIKSYNKMAPSERQEFKYINSSDGKTKWLTAVEFYDKNNYKTSEIIYTYMGAKHDFYPINHASTAYGTGKYLSIFGTPITHLPTAMTEKQHKYKPYKCVTTPNELSYDFYVNGRVKLITKNGDTYSAQERIYSTTMASN</sequence>
<keyword evidence="3" id="KW-1185">Reference proteome</keyword>
<dbReference type="EMBL" id="JAKFFV010000020">
    <property type="protein sequence ID" value="MCF2501424.1"/>
    <property type="molecule type" value="Genomic_DNA"/>
</dbReference>
<dbReference type="Proteomes" id="UP001139411">
    <property type="component" value="Unassembled WGS sequence"/>
</dbReference>
<dbReference type="EMBL" id="CP098805">
    <property type="protein sequence ID" value="USJ29110.1"/>
    <property type="molecule type" value="Genomic_DNA"/>
</dbReference>
<evidence type="ECO:0000313" key="4">
    <source>
        <dbReference type="Proteomes" id="UP001139411"/>
    </source>
</evidence>
<dbReference type="AlphaFoldDB" id="A0A9X1QKN5"/>
<dbReference type="RefSeq" id="WP_235162589.1">
    <property type="nucleotide sequence ID" value="NZ_CP098805.1"/>
</dbReference>
<organism evidence="1 4">
    <name type="scientific">Dyadobacter chenhuakuii</name>
    <dbReference type="NCBI Taxonomy" id="2909339"/>
    <lineage>
        <taxon>Bacteria</taxon>
        <taxon>Pseudomonadati</taxon>
        <taxon>Bacteroidota</taxon>
        <taxon>Cytophagia</taxon>
        <taxon>Cytophagales</taxon>
        <taxon>Spirosomataceae</taxon>
        <taxon>Dyadobacter</taxon>
    </lineage>
</organism>
<protein>
    <recommendedName>
        <fullName evidence="5">DUF4595 domain-containing protein</fullName>
    </recommendedName>
</protein>
<evidence type="ECO:0000313" key="3">
    <source>
        <dbReference type="Proteomes" id="UP001055420"/>
    </source>
</evidence>
<reference evidence="1" key="1">
    <citation type="submission" date="2022-01" db="EMBL/GenBank/DDBJ databases">
        <title>Novel species in genus Dyadobacter.</title>
        <authorList>
            <person name="Ma C."/>
        </authorList>
    </citation>
    <scope>NUCLEOTIDE SEQUENCE</scope>
    <source>
        <strain evidence="2">CY22</strain>
        <strain evidence="1">CY357</strain>
    </source>
</reference>
<dbReference type="Proteomes" id="UP001055420">
    <property type="component" value="Chromosome"/>
</dbReference>